<sequence length="427" mass="48667">MSLLEPLVTGGDPRGIVSCFHSTLDPNSLQALRHDDDEEHAQHAATSLARIRQRQEALKRFKPGELCVVCGDTASGIHYGVASCNGCKTFFRRVIIENRTYSCKANGNCPIDKEMRCGCRHCRYKKCLAVGMDRTELNVERRRKRKTVEFVNLKEVKTTIGDPLVDELLSKEDKFLMMLTSTVAPIHPSIEEALVQTMSTFDQPLKDYESCQMKPGEQMNFSYWRAKILSTMIEWAKSFSVFQNLTETDKQHLLVHTGFSNLVLSEAFHTPEKYNDRIVFPDGLCGFRNITANILKERSGLIPTVVAVINHILQPIRRMKMSRVEYVLLQAIILFDPECLTLSQQAIVAIAEKRSRVIESLRRYLDGVYDVQESAYRFAALLLRISNVQKVAAFKRETLCTIETFSLMSPHSLTMEMSRKYGDVSFF</sequence>
<dbReference type="PANTHER" id="PTHR24083">
    <property type="entry name" value="NUCLEAR HORMONE RECEPTOR"/>
    <property type="match status" value="1"/>
</dbReference>
<evidence type="ECO:0000256" key="9">
    <source>
        <dbReference type="ARBA" id="ARBA00023170"/>
    </source>
</evidence>
<evidence type="ECO:0000256" key="2">
    <source>
        <dbReference type="ARBA" id="ARBA00005993"/>
    </source>
</evidence>
<accession>A0A1I7Z4A7</accession>
<evidence type="ECO:0000259" key="12">
    <source>
        <dbReference type="PROSITE" id="PS51030"/>
    </source>
</evidence>
<dbReference type="PRINTS" id="PR00398">
    <property type="entry name" value="STRDHORMONER"/>
</dbReference>
<keyword evidence="9 11" id="KW-0675">Receptor</keyword>
<evidence type="ECO:0000256" key="10">
    <source>
        <dbReference type="ARBA" id="ARBA00023242"/>
    </source>
</evidence>
<dbReference type="PROSITE" id="PS51030">
    <property type="entry name" value="NUCLEAR_REC_DBD_2"/>
    <property type="match status" value="1"/>
</dbReference>
<dbReference type="GO" id="GO:0008270">
    <property type="term" value="F:zinc ion binding"/>
    <property type="evidence" value="ECO:0007669"/>
    <property type="project" value="UniProtKB-KW"/>
</dbReference>
<dbReference type="Pfam" id="PF00104">
    <property type="entry name" value="Hormone_recep"/>
    <property type="match status" value="1"/>
</dbReference>
<dbReference type="InterPro" id="IPR050274">
    <property type="entry name" value="Nuclear_hormone_rcpt_NR2"/>
</dbReference>
<dbReference type="CDD" id="cd06960">
    <property type="entry name" value="NR_DBD_HNF4A"/>
    <property type="match status" value="1"/>
</dbReference>
<evidence type="ECO:0000256" key="1">
    <source>
        <dbReference type="ARBA" id="ARBA00004123"/>
    </source>
</evidence>
<dbReference type="InterPro" id="IPR001628">
    <property type="entry name" value="Znf_hrmn_rcpt"/>
</dbReference>
<keyword evidence="7 11" id="KW-0238">DNA-binding</keyword>
<evidence type="ECO:0000256" key="4">
    <source>
        <dbReference type="ARBA" id="ARBA00022771"/>
    </source>
</evidence>
<keyword evidence="6 11" id="KW-0805">Transcription regulation</keyword>
<evidence type="ECO:0000256" key="7">
    <source>
        <dbReference type="ARBA" id="ARBA00023125"/>
    </source>
</evidence>
<dbReference type="GO" id="GO:0003700">
    <property type="term" value="F:DNA-binding transcription factor activity"/>
    <property type="evidence" value="ECO:0007669"/>
    <property type="project" value="InterPro"/>
</dbReference>
<dbReference type="PROSITE" id="PS51843">
    <property type="entry name" value="NR_LBD"/>
    <property type="match status" value="1"/>
</dbReference>
<dbReference type="SMART" id="SM00399">
    <property type="entry name" value="ZnF_C4"/>
    <property type="match status" value="1"/>
</dbReference>
<evidence type="ECO:0000256" key="3">
    <source>
        <dbReference type="ARBA" id="ARBA00022723"/>
    </source>
</evidence>
<evidence type="ECO:0000256" key="11">
    <source>
        <dbReference type="RuleBase" id="RU004334"/>
    </source>
</evidence>
<dbReference type="Proteomes" id="UP000095287">
    <property type="component" value="Unplaced"/>
</dbReference>
<feature type="domain" description="NR LBD" evidence="13">
    <location>
        <begin position="190"/>
        <end position="421"/>
    </location>
</feature>
<dbReference type="SUPFAM" id="SSF57716">
    <property type="entry name" value="Glucocorticoid receptor-like (DNA-binding domain)"/>
    <property type="match status" value="1"/>
</dbReference>
<dbReference type="FunFam" id="3.30.50.10:FF:000030">
    <property type="entry name" value="Nuclear Hormone Receptor family"/>
    <property type="match status" value="1"/>
</dbReference>
<evidence type="ECO:0000256" key="5">
    <source>
        <dbReference type="ARBA" id="ARBA00022833"/>
    </source>
</evidence>
<dbReference type="CDD" id="cd06157">
    <property type="entry name" value="NR_LBD"/>
    <property type="match status" value="1"/>
</dbReference>
<dbReference type="PROSITE" id="PS00031">
    <property type="entry name" value="NUCLEAR_REC_DBD_1"/>
    <property type="match status" value="1"/>
</dbReference>
<dbReference type="AlphaFoldDB" id="A0A1I7Z4A7"/>
<comment type="subcellular location">
    <subcellularLocation>
        <location evidence="1 11">Nucleus</location>
    </subcellularLocation>
</comment>
<dbReference type="GO" id="GO:0000978">
    <property type="term" value="F:RNA polymerase II cis-regulatory region sequence-specific DNA binding"/>
    <property type="evidence" value="ECO:0007669"/>
    <property type="project" value="InterPro"/>
</dbReference>
<dbReference type="PRINTS" id="PR00047">
    <property type="entry name" value="STROIDFINGER"/>
</dbReference>
<keyword evidence="5 11" id="KW-0862">Zinc</keyword>
<keyword evidence="8 11" id="KW-0804">Transcription</keyword>
<organism evidence="14 15">
    <name type="scientific">Steinernema glaseri</name>
    <dbReference type="NCBI Taxonomy" id="37863"/>
    <lineage>
        <taxon>Eukaryota</taxon>
        <taxon>Metazoa</taxon>
        <taxon>Ecdysozoa</taxon>
        <taxon>Nematoda</taxon>
        <taxon>Chromadorea</taxon>
        <taxon>Rhabditida</taxon>
        <taxon>Tylenchina</taxon>
        <taxon>Panagrolaimomorpha</taxon>
        <taxon>Strongyloidoidea</taxon>
        <taxon>Steinernematidae</taxon>
        <taxon>Steinernema</taxon>
    </lineage>
</organism>
<proteinExistence type="inferred from homology"/>
<protein>
    <submittedName>
        <fullName evidence="15">Nuclear receptor domain-containing protein</fullName>
    </submittedName>
</protein>
<evidence type="ECO:0000256" key="6">
    <source>
        <dbReference type="ARBA" id="ARBA00023015"/>
    </source>
</evidence>
<comment type="similarity">
    <text evidence="2 11">Belongs to the nuclear hormone receptor family.</text>
</comment>
<keyword evidence="3 11" id="KW-0479">Metal-binding</keyword>
<evidence type="ECO:0000259" key="13">
    <source>
        <dbReference type="PROSITE" id="PS51843"/>
    </source>
</evidence>
<dbReference type="InterPro" id="IPR000536">
    <property type="entry name" value="Nucl_hrmn_rcpt_lig-bd"/>
</dbReference>
<evidence type="ECO:0000256" key="8">
    <source>
        <dbReference type="ARBA" id="ARBA00023163"/>
    </source>
</evidence>
<dbReference type="InterPro" id="IPR035500">
    <property type="entry name" value="NHR-like_dom_sf"/>
</dbReference>
<keyword evidence="14" id="KW-1185">Reference proteome</keyword>
<feature type="domain" description="Nuclear receptor" evidence="12">
    <location>
        <begin position="64"/>
        <end position="139"/>
    </location>
</feature>
<dbReference type="SMART" id="SM00430">
    <property type="entry name" value="HOLI"/>
    <property type="match status" value="1"/>
</dbReference>
<name>A0A1I7Z4A7_9BILA</name>
<dbReference type="InterPro" id="IPR001723">
    <property type="entry name" value="Nuclear_hrmn_rcpt"/>
</dbReference>
<dbReference type="SUPFAM" id="SSF48508">
    <property type="entry name" value="Nuclear receptor ligand-binding domain"/>
    <property type="match status" value="1"/>
</dbReference>
<evidence type="ECO:0000313" key="14">
    <source>
        <dbReference type="Proteomes" id="UP000095287"/>
    </source>
</evidence>
<dbReference type="InterPro" id="IPR049636">
    <property type="entry name" value="HNF4-like_DBD"/>
</dbReference>
<keyword evidence="4 11" id="KW-0863">Zinc-finger</keyword>
<dbReference type="WBParaSite" id="L893_g22683.t1">
    <property type="protein sequence ID" value="L893_g22683.t1"/>
    <property type="gene ID" value="L893_g22683"/>
</dbReference>
<dbReference type="GO" id="GO:0005634">
    <property type="term" value="C:nucleus"/>
    <property type="evidence" value="ECO:0007669"/>
    <property type="project" value="UniProtKB-SubCell"/>
</dbReference>
<dbReference type="Gene3D" id="1.10.565.10">
    <property type="entry name" value="Retinoid X Receptor"/>
    <property type="match status" value="1"/>
</dbReference>
<dbReference type="InterPro" id="IPR013088">
    <property type="entry name" value="Znf_NHR/GATA"/>
</dbReference>
<evidence type="ECO:0000313" key="15">
    <source>
        <dbReference type="WBParaSite" id="L893_g22683.t1"/>
    </source>
</evidence>
<dbReference type="Gene3D" id="3.30.50.10">
    <property type="entry name" value="Erythroid Transcription Factor GATA-1, subunit A"/>
    <property type="match status" value="1"/>
</dbReference>
<dbReference type="Pfam" id="PF00105">
    <property type="entry name" value="zf-C4"/>
    <property type="match status" value="1"/>
</dbReference>
<keyword evidence="10 11" id="KW-0539">Nucleus</keyword>
<reference evidence="15" key="1">
    <citation type="submission" date="2016-11" db="UniProtKB">
        <authorList>
            <consortium name="WormBaseParasite"/>
        </authorList>
    </citation>
    <scope>IDENTIFICATION</scope>
</reference>